<evidence type="ECO:0000313" key="1">
    <source>
        <dbReference type="EMBL" id="CAF1222391.1"/>
    </source>
</evidence>
<proteinExistence type="predicted"/>
<evidence type="ECO:0000313" key="2">
    <source>
        <dbReference type="EMBL" id="CAF3985657.1"/>
    </source>
</evidence>
<reference evidence="1" key="1">
    <citation type="submission" date="2021-02" db="EMBL/GenBank/DDBJ databases">
        <authorList>
            <person name="Nowell W R."/>
        </authorList>
    </citation>
    <scope>NUCLEOTIDE SEQUENCE</scope>
</reference>
<dbReference type="Pfam" id="PF07173">
    <property type="entry name" value="GRDP-like"/>
    <property type="match status" value="1"/>
</dbReference>
<comment type="caution">
    <text evidence="1">The sequence shown here is derived from an EMBL/GenBank/DDBJ whole genome shotgun (WGS) entry which is preliminary data.</text>
</comment>
<sequence length="743" mass="86067">MSTVNSDTNYLSIEISENLKQSVLEHINYLKEFHEHPELLADQARAYAIYRYEKFWLPFIFENQELDNILPPIDIHLVWHTHLLAPLIYATDCEQVLGRLVNAKIRQKNPQSLKYSEQLWLKKYQKSMPYNIDYTTVIPPVPTYTSKIKYNLHNAVERQVGFYYNVALDHYKDEKFLNDALLRYKKFIYLKKINPQLFVVPMYDIDLIWHTHQLHPESYKRDMIKNLNQVLHHDDSTQDRTVNSKLHIADHDTRHKWEELYGEKLPKNGCMYRGKSSKNLYNEVTDFSFLLECQRYSMYVQFSTVSSNDVALPLLLPSATKLKPITSTEKSSTAENVNTIVSLTDPLQTQPLPQQIFAQINLSEQELFARGSSGLIEAHFEADYSDLKTDLKLKIQQRSGYWPMNYFTSVQEFDIGEPIKITTPNDIVEPSDKATADNNPNALFHLFESNIENELKMQELVPHAKRLIVGIPAVEINTIIVSFESSAYDEVTLKDNYPTQLGTTFLFNLENVKVKQALHEIHPCHQKDPLLLNIRHTIVNGCDIFTAFYHTEIYASCHTLNWSQLPLPTDVQAIKDVITLDPQTEEALIIKDHNGDWGIVKYNTALFIDTQEIRSSLSSTLSPESFQFYLYRFTAKGVEKEAIFFDWEDEKWSIGSDNFGIDMNTWSISLKRSSLRECMQYFCLCSALIIRFDTLFNEIFGQQLNGVEEHGNDLLSNETNLERLSIDGSNNNEKKPTMVISSV</sequence>
<evidence type="ECO:0000313" key="3">
    <source>
        <dbReference type="Proteomes" id="UP000663829"/>
    </source>
</evidence>
<dbReference type="PANTHER" id="PTHR34365:SF7">
    <property type="entry name" value="GLYCINE-RICH DOMAIN-CONTAINING PROTEIN 1"/>
    <property type="match status" value="1"/>
</dbReference>
<dbReference type="OrthoDB" id="2684236at2759"/>
<dbReference type="Proteomes" id="UP000663829">
    <property type="component" value="Unassembled WGS sequence"/>
</dbReference>
<dbReference type="InterPro" id="IPR009836">
    <property type="entry name" value="GRDP-like"/>
</dbReference>
<accession>A0A814XZN8</accession>
<keyword evidence="3" id="KW-1185">Reference proteome</keyword>
<protein>
    <submittedName>
        <fullName evidence="1">Uncharacterized protein</fullName>
    </submittedName>
</protein>
<name>A0A814XZN8_9BILA</name>
<gene>
    <name evidence="1" type="ORF">GPM918_LOCUS24753</name>
    <name evidence="2" type="ORF">SRO942_LOCUS24757</name>
</gene>
<dbReference type="AlphaFoldDB" id="A0A814XZN8"/>
<dbReference type="EMBL" id="CAJOBC010009352">
    <property type="protein sequence ID" value="CAF3985657.1"/>
    <property type="molecule type" value="Genomic_DNA"/>
</dbReference>
<dbReference type="EMBL" id="CAJNOQ010009348">
    <property type="protein sequence ID" value="CAF1222391.1"/>
    <property type="molecule type" value="Genomic_DNA"/>
</dbReference>
<organism evidence="1 3">
    <name type="scientific">Didymodactylos carnosus</name>
    <dbReference type="NCBI Taxonomy" id="1234261"/>
    <lineage>
        <taxon>Eukaryota</taxon>
        <taxon>Metazoa</taxon>
        <taxon>Spiralia</taxon>
        <taxon>Gnathifera</taxon>
        <taxon>Rotifera</taxon>
        <taxon>Eurotatoria</taxon>
        <taxon>Bdelloidea</taxon>
        <taxon>Philodinida</taxon>
        <taxon>Philodinidae</taxon>
        <taxon>Didymodactylos</taxon>
    </lineage>
</organism>
<dbReference type="Proteomes" id="UP000681722">
    <property type="component" value="Unassembled WGS sequence"/>
</dbReference>
<dbReference type="PANTHER" id="PTHR34365">
    <property type="entry name" value="ENOLASE (DUF1399)"/>
    <property type="match status" value="1"/>
</dbReference>